<dbReference type="Proteomes" id="UP000000263">
    <property type="component" value="Chromosome"/>
</dbReference>
<dbReference type="Gene3D" id="3.40.50.1010">
    <property type="entry name" value="5'-nuclease"/>
    <property type="match status" value="1"/>
</dbReference>
<evidence type="ECO:0000259" key="2">
    <source>
        <dbReference type="Pfam" id="PF01850"/>
    </source>
</evidence>
<dbReference type="HOGENOM" id="CLU_121774_4_0_0"/>
<evidence type="ECO:0000256" key="1">
    <source>
        <dbReference type="ARBA" id="ARBA00022842"/>
    </source>
</evidence>
<organism evidence="3 4">
    <name type="scientific">Roseiflexus castenholzii (strain DSM 13941 / HLO8)</name>
    <dbReference type="NCBI Taxonomy" id="383372"/>
    <lineage>
        <taxon>Bacteria</taxon>
        <taxon>Bacillati</taxon>
        <taxon>Chloroflexota</taxon>
        <taxon>Chloroflexia</taxon>
        <taxon>Chloroflexales</taxon>
        <taxon>Roseiflexineae</taxon>
        <taxon>Roseiflexaceae</taxon>
        <taxon>Roseiflexus</taxon>
    </lineage>
</organism>
<evidence type="ECO:0000313" key="4">
    <source>
        <dbReference type="Proteomes" id="UP000000263"/>
    </source>
</evidence>
<dbReference type="PANTHER" id="PTHR35901:SF1">
    <property type="entry name" value="EXONUCLEASE VAPC9"/>
    <property type="match status" value="1"/>
</dbReference>
<protein>
    <submittedName>
        <fullName evidence="3">PilT protein domain protein</fullName>
    </submittedName>
</protein>
<gene>
    <name evidence="3" type="ordered locus">Rcas_4442</name>
</gene>
<dbReference type="InterPro" id="IPR044153">
    <property type="entry name" value="PIN_Pae0151-like"/>
</dbReference>
<feature type="domain" description="PIN" evidence="2">
    <location>
        <begin position="8"/>
        <end position="132"/>
    </location>
</feature>
<dbReference type="EMBL" id="CP000804">
    <property type="protein sequence ID" value="ABU60458.1"/>
    <property type="molecule type" value="Genomic_DNA"/>
</dbReference>
<dbReference type="Pfam" id="PF01850">
    <property type="entry name" value="PIN"/>
    <property type="match status" value="1"/>
</dbReference>
<dbReference type="RefSeq" id="WP_012122879.1">
    <property type="nucleotide sequence ID" value="NC_009767.1"/>
</dbReference>
<dbReference type="SUPFAM" id="SSF88723">
    <property type="entry name" value="PIN domain-like"/>
    <property type="match status" value="1"/>
</dbReference>
<evidence type="ECO:0000313" key="3">
    <source>
        <dbReference type="EMBL" id="ABU60458.1"/>
    </source>
</evidence>
<reference evidence="3 4" key="1">
    <citation type="submission" date="2007-08" db="EMBL/GenBank/DDBJ databases">
        <title>Complete sequence of Roseiflexus castenholzii DSM 13941.</title>
        <authorList>
            <consortium name="US DOE Joint Genome Institute"/>
            <person name="Copeland A."/>
            <person name="Lucas S."/>
            <person name="Lapidus A."/>
            <person name="Barry K."/>
            <person name="Glavina del Rio T."/>
            <person name="Dalin E."/>
            <person name="Tice H."/>
            <person name="Pitluck S."/>
            <person name="Thompson L.S."/>
            <person name="Brettin T."/>
            <person name="Bruce D."/>
            <person name="Detter J.C."/>
            <person name="Han C."/>
            <person name="Tapia R."/>
            <person name="Schmutz J."/>
            <person name="Larimer F."/>
            <person name="Land M."/>
            <person name="Hauser L."/>
            <person name="Kyrpides N."/>
            <person name="Mikhailova N."/>
            <person name="Bryant D.A."/>
            <person name="Hanada S."/>
            <person name="Tsukatani Y."/>
            <person name="Richardson P."/>
        </authorList>
    </citation>
    <scope>NUCLEOTIDE SEQUENCE [LARGE SCALE GENOMIC DNA]</scope>
    <source>
        <strain evidence="4">DSM 13941 / HLO8</strain>
    </source>
</reference>
<dbReference type="InterPro" id="IPR051619">
    <property type="entry name" value="TypeII_TA_RNase_PINc/VapC"/>
</dbReference>
<proteinExistence type="predicted"/>
<dbReference type="InterPro" id="IPR002716">
    <property type="entry name" value="PIN_dom"/>
</dbReference>
<name>A7NSB2_ROSCS</name>
<dbReference type="InterPro" id="IPR029060">
    <property type="entry name" value="PIN-like_dom_sf"/>
</dbReference>
<dbReference type="KEGG" id="rca:Rcas_4442"/>
<dbReference type="eggNOG" id="COG4113">
    <property type="taxonomic scope" value="Bacteria"/>
</dbReference>
<dbReference type="STRING" id="383372.Rcas_4442"/>
<keyword evidence="1" id="KW-0460">Magnesium</keyword>
<sequence>MSVDQRFVLDASITLAWCFEDESSDLADVALDRLAQTSALVPAIWSLEIGSALLGAERRGRLSQAESNRFLWLIRVLPIEIEALAAPRMLSNGVALAREQGRSTYDAAYLELAMRNGLPPATLDTALQRAAKRCGVHLIPITCDHPAWSPRAARGFARDLLRFLAAFTLSEAKGSE</sequence>
<dbReference type="PANTHER" id="PTHR35901">
    <property type="entry name" value="RIBONUCLEASE VAPC3"/>
    <property type="match status" value="1"/>
</dbReference>
<dbReference type="AlphaFoldDB" id="A7NSB2"/>
<keyword evidence="4" id="KW-1185">Reference proteome</keyword>
<dbReference type="CDD" id="cd09873">
    <property type="entry name" value="PIN_Pae0151-like"/>
    <property type="match status" value="1"/>
</dbReference>
<accession>A7NSB2</accession>